<dbReference type="InterPro" id="IPR020610">
    <property type="entry name" value="Thiolase_AS"/>
</dbReference>
<dbReference type="Pfam" id="PF18914">
    <property type="entry name" value="DUF5666"/>
    <property type="match status" value="4"/>
</dbReference>
<dbReference type="PROSITE" id="PS00099">
    <property type="entry name" value="THIOLASE_3"/>
    <property type="match status" value="1"/>
</dbReference>
<feature type="domain" description="DUF5666" evidence="2">
    <location>
        <begin position="345"/>
        <end position="406"/>
    </location>
</feature>
<gene>
    <name evidence="3" type="ORF">EV688_1109</name>
</gene>
<name>A0A4R2KQT5_9GAMM</name>
<evidence type="ECO:0000259" key="2">
    <source>
        <dbReference type="Pfam" id="PF18914"/>
    </source>
</evidence>
<feature type="region of interest" description="Disordered" evidence="1">
    <location>
        <begin position="492"/>
        <end position="581"/>
    </location>
</feature>
<keyword evidence="4" id="KW-1185">Reference proteome</keyword>
<protein>
    <recommendedName>
        <fullName evidence="2">DUF5666 domain-containing protein</fullName>
    </recommendedName>
</protein>
<proteinExistence type="predicted"/>
<comment type="caution">
    <text evidence="3">The sequence shown here is derived from an EMBL/GenBank/DDBJ whole genome shotgun (WGS) entry which is preliminary data.</text>
</comment>
<evidence type="ECO:0000256" key="1">
    <source>
        <dbReference type="SAM" id="MobiDB-lite"/>
    </source>
</evidence>
<dbReference type="RefSeq" id="WP_117318594.1">
    <property type="nucleotide sequence ID" value="NZ_QQSW01000014.1"/>
</dbReference>
<dbReference type="InterPro" id="IPR043724">
    <property type="entry name" value="DUF5666"/>
</dbReference>
<sequence>MNLSRLGILVIASAFAIVSACGGGGGGLAVLSPSLPIGGGSSGGIGGSGFTTSGTIDGTGSIFVNGVRFDVSGADIRIDGESAREEDLGPGMVVTVRGSLDDDDPGRGIAEEVDYERELVGPIDSIELSSDGNSMRLRILNRSVIAERVNTVFSGLRFSTIALDQVVEVSGFVDAQNRIRATRIALNPDFVAGQSEIKLQGTVAQLEGTEFQAGDRIVRAGNATLVNLPGGTLANGQQVEVTGTLTGNIITASQITLVGSLTDNLQNGDQLRIQGTITDFASRSNFRVRDIPVSAASADLQLAGDGLRAGLIVEIEGPWNGSVLDATSVKTRRGRIRAEARLSGIDAEARTLTLQFATGSITLTSDDRTLFTDDDEDFLSFGAIRTGAFISAEAVLNGNTMLATRVRREDDDDDEILQGPVERFVSGVSVTILGVTFDTTGADFETIDDEDVGSDVFYASISIGDLVRVEDEAPANGIADEVTFESALNLDGDIEFPEDDSDDDSQDVEGDPGEEDDEAESPEADDDPDVNDDDDEAESPEADDDLDPTDDAESPGDDNDDNDDNDDDDDDDDDDDVTVDE</sequence>
<dbReference type="Proteomes" id="UP000294980">
    <property type="component" value="Unassembled WGS sequence"/>
</dbReference>
<feature type="domain" description="DUF5666" evidence="2">
    <location>
        <begin position="56"/>
        <end position="103"/>
    </location>
</feature>
<dbReference type="GO" id="GO:0016747">
    <property type="term" value="F:acyltransferase activity, transferring groups other than amino-acyl groups"/>
    <property type="evidence" value="ECO:0007669"/>
    <property type="project" value="InterPro"/>
</dbReference>
<reference evidence="3 4" key="1">
    <citation type="submission" date="2019-03" db="EMBL/GenBank/DDBJ databases">
        <title>Genomic Encyclopedia of Type Strains, Phase IV (KMG-IV): sequencing the most valuable type-strain genomes for metagenomic binning, comparative biology and taxonomic classification.</title>
        <authorList>
            <person name="Goeker M."/>
        </authorList>
    </citation>
    <scope>NUCLEOTIDE SEQUENCE [LARGE SCALE GENOMIC DNA]</scope>
    <source>
        <strain evidence="3 4">DSM 23344</strain>
    </source>
</reference>
<dbReference type="AlphaFoldDB" id="A0A4R2KQT5"/>
<organism evidence="3 4">
    <name type="scientific">Chromatocurvus halotolerans</name>
    <dbReference type="NCBI Taxonomy" id="1132028"/>
    <lineage>
        <taxon>Bacteria</taxon>
        <taxon>Pseudomonadati</taxon>
        <taxon>Pseudomonadota</taxon>
        <taxon>Gammaproteobacteria</taxon>
        <taxon>Cellvibrionales</taxon>
        <taxon>Halieaceae</taxon>
        <taxon>Chromatocurvus</taxon>
    </lineage>
</organism>
<accession>A0A4R2KQT5</accession>
<evidence type="ECO:0000313" key="3">
    <source>
        <dbReference type="EMBL" id="TCO75057.1"/>
    </source>
</evidence>
<feature type="domain" description="DUF5666" evidence="2">
    <location>
        <begin position="121"/>
        <end position="184"/>
    </location>
</feature>
<evidence type="ECO:0000313" key="4">
    <source>
        <dbReference type="Proteomes" id="UP000294980"/>
    </source>
</evidence>
<feature type="domain" description="DUF5666" evidence="2">
    <location>
        <begin position="200"/>
        <end position="255"/>
    </location>
</feature>
<dbReference type="PROSITE" id="PS51257">
    <property type="entry name" value="PROKAR_LIPOPROTEIN"/>
    <property type="match status" value="1"/>
</dbReference>
<dbReference type="EMBL" id="SLWX01000010">
    <property type="protein sequence ID" value="TCO75057.1"/>
    <property type="molecule type" value="Genomic_DNA"/>
</dbReference>